<dbReference type="UniPathway" id="UPA00077">
    <property type="reaction ID" value="UER00155"/>
</dbReference>
<dbReference type="Gene3D" id="3.30.70.560">
    <property type="entry name" value="7,8-Dihydro-6-hydroxymethylpterin-pyrophosphokinase HPPK"/>
    <property type="match status" value="1"/>
</dbReference>
<dbReference type="OrthoDB" id="9790168at2"/>
<dbReference type="GO" id="GO:0046654">
    <property type="term" value="P:tetrahydrofolate biosynthetic process"/>
    <property type="evidence" value="ECO:0007669"/>
    <property type="project" value="UniProtKB-UniPathway"/>
</dbReference>
<dbReference type="PANTHER" id="PTHR43071">
    <property type="entry name" value="2-AMINO-4-HYDROXY-6-HYDROXYMETHYLDIHYDROPTERIDINE PYROPHOSPHOKINASE"/>
    <property type="match status" value="1"/>
</dbReference>
<evidence type="ECO:0000313" key="9">
    <source>
        <dbReference type="EMBL" id="RWU25019.1"/>
    </source>
</evidence>
<dbReference type="SUPFAM" id="SSF55083">
    <property type="entry name" value="6-hydroxymethyl-7,8-dihydropterin pyrophosphokinase, HPPK"/>
    <property type="match status" value="1"/>
</dbReference>
<keyword evidence="4" id="KW-0547">Nucleotide-binding</keyword>
<evidence type="ECO:0000259" key="8">
    <source>
        <dbReference type="Pfam" id="PF01288"/>
    </source>
</evidence>
<name>A0A443ZVT3_9PSED</name>
<sequence length="188" mass="20830">MRRLLVVMVTDFKSQMTMHGTCIFLGLGTNFDREANLVAALQILDSNLQDLHCSNVYESLAIGDGGEPFLNLVVYARTSMELQELNAWLKLVETACGRQIKDPRNQISIDIDLLLYGDLNGNFDGIELPRADVVNYAFVLRPLSEIAPDHVHPQSGFSYAELWCAMQRDTAIGKTSGACALFTSSERA</sequence>
<keyword evidence="5 9" id="KW-0418">Kinase</keyword>
<dbReference type="AlphaFoldDB" id="A0A443ZVT3"/>
<evidence type="ECO:0000313" key="10">
    <source>
        <dbReference type="Proteomes" id="UP000288983"/>
    </source>
</evidence>
<keyword evidence="3" id="KW-0808">Transferase</keyword>
<evidence type="ECO:0000256" key="7">
    <source>
        <dbReference type="ARBA" id="ARBA00022909"/>
    </source>
</evidence>
<evidence type="ECO:0000256" key="3">
    <source>
        <dbReference type="ARBA" id="ARBA00022679"/>
    </source>
</evidence>
<dbReference type="GO" id="GO:0005524">
    <property type="term" value="F:ATP binding"/>
    <property type="evidence" value="ECO:0007669"/>
    <property type="project" value="UniProtKB-KW"/>
</dbReference>
<dbReference type="GO" id="GO:0046656">
    <property type="term" value="P:folic acid biosynthetic process"/>
    <property type="evidence" value="ECO:0007669"/>
    <property type="project" value="UniProtKB-KW"/>
</dbReference>
<dbReference type="CDD" id="cd00483">
    <property type="entry name" value="HPPK"/>
    <property type="match status" value="1"/>
</dbReference>
<dbReference type="EMBL" id="QJRG01000034">
    <property type="protein sequence ID" value="RWU25019.1"/>
    <property type="molecule type" value="Genomic_DNA"/>
</dbReference>
<dbReference type="EC" id="2.7.6.3" evidence="2"/>
<dbReference type="NCBIfam" id="TIGR01498">
    <property type="entry name" value="folK"/>
    <property type="match status" value="1"/>
</dbReference>
<dbReference type="Pfam" id="PF01288">
    <property type="entry name" value="HPPK"/>
    <property type="match status" value="1"/>
</dbReference>
<protein>
    <recommendedName>
        <fullName evidence="2">2-amino-4-hydroxy-6-hydroxymethyldihydropteridine diphosphokinase</fullName>
        <ecNumber evidence="2">2.7.6.3</ecNumber>
    </recommendedName>
</protein>
<dbReference type="GO" id="GO:0003848">
    <property type="term" value="F:2-amino-4-hydroxy-6-hydroxymethyldihydropteridine diphosphokinase activity"/>
    <property type="evidence" value="ECO:0007669"/>
    <property type="project" value="UniProtKB-EC"/>
</dbReference>
<comment type="caution">
    <text evidence="9">The sequence shown here is derived from an EMBL/GenBank/DDBJ whole genome shotgun (WGS) entry which is preliminary data.</text>
</comment>
<evidence type="ECO:0000256" key="1">
    <source>
        <dbReference type="ARBA" id="ARBA00005051"/>
    </source>
</evidence>
<dbReference type="GO" id="GO:0016301">
    <property type="term" value="F:kinase activity"/>
    <property type="evidence" value="ECO:0007669"/>
    <property type="project" value="UniProtKB-KW"/>
</dbReference>
<dbReference type="InterPro" id="IPR035907">
    <property type="entry name" value="Hppk_sf"/>
</dbReference>
<evidence type="ECO:0000256" key="5">
    <source>
        <dbReference type="ARBA" id="ARBA00022777"/>
    </source>
</evidence>
<comment type="pathway">
    <text evidence="1">Cofactor biosynthesis; tetrahydrofolate biosynthesis; 2-amino-4-hydroxy-6-hydroxymethyl-7,8-dihydropteridine diphosphate from 7,8-dihydroneopterin triphosphate: step 4/4.</text>
</comment>
<evidence type="ECO:0000256" key="2">
    <source>
        <dbReference type="ARBA" id="ARBA00013253"/>
    </source>
</evidence>
<dbReference type="InterPro" id="IPR000550">
    <property type="entry name" value="Hppk"/>
</dbReference>
<dbReference type="Proteomes" id="UP000288983">
    <property type="component" value="Unassembled WGS sequence"/>
</dbReference>
<dbReference type="RefSeq" id="WP_128322233.1">
    <property type="nucleotide sequence ID" value="NZ_QJRG01000034.1"/>
</dbReference>
<keyword evidence="6" id="KW-0067">ATP-binding</keyword>
<evidence type="ECO:0000256" key="6">
    <source>
        <dbReference type="ARBA" id="ARBA00022840"/>
    </source>
</evidence>
<accession>A0A443ZVT3</accession>
<dbReference type="PANTHER" id="PTHR43071:SF2">
    <property type="entry name" value="2-AMINO-4-HYDROXY-6-HYDROXYMETHYLDIHYDROPTERIDINE PYROPHOSPHOKINASE"/>
    <property type="match status" value="1"/>
</dbReference>
<reference evidence="9 10" key="1">
    <citation type="submission" date="2018-06" db="EMBL/GenBank/DDBJ databases">
        <title>Bacteria isolated from soil of Wuhan.</title>
        <authorList>
            <person name="Wei X."/>
            <person name="Chunhua H."/>
        </authorList>
    </citation>
    <scope>NUCLEOTIDE SEQUENCE [LARGE SCALE GENOMIC DNA]</scope>
    <source>
        <strain evidence="10">xwS2</strain>
    </source>
</reference>
<evidence type="ECO:0000256" key="4">
    <source>
        <dbReference type="ARBA" id="ARBA00022741"/>
    </source>
</evidence>
<proteinExistence type="predicted"/>
<feature type="domain" description="7,8-dihydro-6-hydroxymethylpterin-pyrophosphokinase" evidence="8">
    <location>
        <begin position="24"/>
        <end position="148"/>
    </location>
</feature>
<organism evidence="9 10">
    <name type="scientific">Pseudomonas alkylphenolica</name>
    <dbReference type="NCBI Taxonomy" id="237609"/>
    <lineage>
        <taxon>Bacteria</taxon>
        <taxon>Pseudomonadati</taxon>
        <taxon>Pseudomonadota</taxon>
        <taxon>Gammaproteobacteria</taxon>
        <taxon>Pseudomonadales</taxon>
        <taxon>Pseudomonadaceae</taxon>
        <taxon>Pseudomonas</taxon>
    </lineage>
</organism>
<gene>
    <name evidence="9" type="primary">folK</name>
    <name evidence="9" type="ORF">DM813_04595</name>
</gene>
<keyword evidence="7" id="KW-0289">Folate biosynthesis</keyword>